<dbReference type="PANTHER" id="PTHR48025">
    <property type="entry name" value="OS02G0815200 PROTEIN"/>
    <property type="match status" value="1"/>
</dbReference>
<feature type="domain" description="RRM" evidence="4">
    <location>
        <begin position="55"/>
        <end position="153"/>
    </location>
</feature>
<dbReference type="InterPro" id="IPR012677">
    <property type="entry name" value="Nucleotide-bd_a/b_plait_sf"/>
</dbReference>
<organism evidence="5 6">
    <name type="scientific">Thalassiosira oceanica</name>
    <name type="common">Marine diatom</name>
    <dbReference type="NCBI Taxonomy" id="159749"/>
    <lineage>
        <taxon>Eukaryota</taxon>
        <taxon>Sar</taxon>
        <taxon>Stramenopiles</taxon>
        <taxon>Ochrophyta</taxon>
        <taxon>Bacillariophyta</taxon>
        <taxon>Coscinodiscophyceae</taxon>
        <taxon>Thalassiosirophycidae</taxon>
        <taxon>Thalassiosirales</taxon>
        <taxon>Thalassiosiraceae</taxon>
        <taxon>Thalassiosira</taxon>
    </lineage>
</organism>
<proteinExistence type="predicted"/>
<dbReference type="EMBL" id="AGNL01035360">
    <property type="protein sequence ID" value="EJK54733.1"/>
    <property type="molecule type" value="Genomic_DNA"/>
</dbReference>
<dbReference type="PANTHER" id="PTHR48025:SF1">
    <property type="entry name" value="RRM DOMAIN-CONTAINING PROTEIN"/>
    <property type="match status" value="1"/>
</dbReference>
<evidence type="ECO:0000313" key="6">
    <source>
        <dbReference type="Proteomes" id="UP000266841"/>
    </source>
</evidence>
<gene>
    <name evidence="5" type="ORF">THAOC_25613</name>
</gene>
<keyword evidence="6" id="KW-1185">Reference proteome</keyword>
<evidence type="ECO:0000259" key="4">
    <source>
        <dbReference type="PROSITE" id="PS50102"/>
    </source>
</evidence>
<dbReference type="SMART" id="SM00360">
    <property type="entry name" value="RRM"/>
    <property type="match status" value="1"/>
</dbReference>
<evidence type="ECO:0000313" key="5">
    <source>
        <dbReference type="EMBL" id="EJK54733.1"/>
    </source>
</evidence>
<dbReference type="InterPro" id="IPR000504">
    <property type="entry name" value="RRM_dom"/>
</dbReference>
<comment type="caution">
    <text evidence="5">The sequence shown here is derived from an EMBL/GenBank/DDBJ whole genome shotgun (WGS) entry which is preliminary data.</text>
</comment>
<name>K0RM19_THAOC</name>
<dbReference type="SUPFAM" id="SSF54928">
    <property type="entry name" value="RNA-binding domain, RBD"/>
    <property type="match status" value="1"/>
</dbReference>
<dbReference type="eggNOG" id="ENOG502R0ST">
    <property type="taxonomic scope" value="Eukaryota"/>
</dbReference>
<protein>
    <recommendedName>
        <fullName evidence="4">RRM domain-containing protein</fullName>
    </recommendedName>
</protein>
<keyword evidence="1 2" id="KW-0694">RNA-binding</keyword>
<dbReference type="Pfam" id="PF00076">
    <property type="entry name" value="RRM_1"/>
    <property type="match status" value="2"/>
</dbReference>
<dbReference type="Proteomes" id="UP000266841">
    <property type="component" value="Unassembled WGS sequence"/>
</dbReference>
<dbReference type="Gene3D" id="3.30.70.330">
    <property type="match status" value="1"/>
</dbReference>
<dbReference type="AlphaFoldDB" id="K0RM19"/>
<feature type="region of interest" description="Disordered" evidence="3">
    <location>
        <begin position="144"/>
        <end position="169"/>
    </location>
</feature>
<sequence length="200" mass="21959">MGRYSTQQAYSDERMRIVTYEQATTTRSDDAVSPEGATKPCATAPASSAVLCDTPNLFVGNLHPRISDLHLEKLFKPYGSLTRIHVVTGSPPTETSNPGAAQKQPPKQFALSQKPRGYAFVEYKTVASAKLAISRLNGRQLLGKPLAVRPSHRKPNETGAKKPKSARKEYAALESRIEAVKKAIEQKKKGIQHDGYREEA</sequence>
<dbReference type="OrthoDB" id="46916at2759"/>
<accession>K0RM19</accession>
<dbReference type="OMA" id="IVRIHIA"/>
<evidence type="ECO:0000256" key="1">
    <source>
        <dbReference type="ARBA" id="ARBA00022884"/>
    </source>
</evidence>
<reference evidence="5 6" key="1">
    <citation type="journal article" date="2012" name="Genome Biol.">
        <title>Genome and low-iron response of an oceanic diatom adapted to chronic iron limitation.</title>
        <authorList>
            <person name="Lommer M."/>
            <person name="Specht M."/>
            <person name="Roy A.S."/>
            <person name="Kraemer L."/>
            <person name="Andreson R."/>
            <person name="Gutowska M.A."/>
            <person name="Wolf J."/>
            <person name="Bergner S.V."/>
            <person name="Schilhabel M.B."/>
            <person name="Klostermeier U.C."/>
            <person name="Beiko R.G."/>
            <person name="Rosenstiel P."/>
            <person name="Hippler M."/>
            <person name="Laroche J."/>
        </authorList>
    </citation>
    <scope>NUCLEOTIDE SEQUENCE [LARGE SCALE GENOMIC DNA]</scope>
    <source>
        <strain evidence="5 6">CCMP1005</strain>
    </source>
</reference>
<dbReference type="InterPro" id="IPR035979">
    <property type="entry name" value="RBD_domain_sf"/>
</dbReference>
<dbReference type="GO" id="GO:0003729">
    <property type="term" value="F:mRNA binding"/>
    <property type="evidence" value="ECO:0007669"/>
    <property type="project" value="TreeGrafter"/>
</dbReference>
<evidence type="ECO:0000256" key="3">
    <source>
        <dbReference type="SAM" id="MobiDB-lite"/>
    </source>
</evidence>
<dbReference type="PROSITE" id="PS50102">
    <property type="entry name" value="RRM"/>
    <property type="match status" value="1"/>
</dbReference>
<evidence type="ECO:0000256" key="2">
    <source>
        <dbReference type="PROSITE-ProRule" id="PRU00176"/>
    </source>
</evidence>
<feature type="compositionally biased region" description="Basic and acidic residues" evidence="3">
    <location>
        <begin position="154"/>
        <end position="169"/>
    </location>
</feature>
<dbReference type="InterPro" id="IPR050502">
    <property type="entry name" value="Euk_RNA-bind_prot"/>
</dbReference>
<feature type="non-terminal residue" evidence="5">
    <location>
        <position position="200"/>
    </location>
</feature>